<gene>
    <name evidence="3" type="ORF">EIP91_002455</name>
</gene>
<proteinExistence type="predicted"/>
<comment type="caution">
    <text evidence="3">The sequence shown here is derived from an EMBL/GenBank/DDBJ whole genome shotgun (WGS) entry which is preliminary data.</text>
</comment>
<feature type="compositionally biased region" description="Low complexity" evidence="2">
    <location>
        <begin position="36"/>
        <end position="58"/>
    </location>
</feature>
<evidence type="ECO:0000313" key="3">
    <source>
        <dbReference type="EMBL" id="TCD65608.1"/>
    </source>
</evidence>
<keyword evidence="1" id="KW-0175">Coiled coil</keyword>
<dbReference type="STRING" id="92696.A0A4R0RP07"/>
<dbReference type="PROSITE" id="PS00018">
    <property type="entry name" value="EF_HAND_1"/>
    <property type="match status" value="1"/>
</dbReference>
<evidence type="ECO:0000256" key="1">
    <source>
        <dbReference type="SAM" id="Coils"/>
    </source>
</evidence>
<feature type="compositionally biased region" description="Low complexity" evidence="2">
    <location>
        <begin position="18"/>
        <end position="29"/>
    </location>
</feature>
<dbReference type="Proteomes" id="UP000292702">
    <property type="component" value="Unassembled WGS sequence"/>
</dbReference>
<reference evidence="3 4" key="1">
    <citation type="submission" date="2018-11" db="EMBL/GenBank/DDBJ databases">
        <title>Genome assembly of Steccherinum ochraceum LE-BIN_3174, the white-rot fungus of the Steccherinaceae family (The Residual Polyporoid clade, Polyporales, Basidiomycota).</title>
        <authorList>
            <person name="Fedorova T.V."/>
            <person name="Glazunova O.A."/>
            <person name="Landesman E.O."/>
            <person name="Moiseenko K.V."/>
            <person name="Psurtseva N.V."/>
            <person name="Savinova O.S."/>
            <person name="Shakhova N.V."/>
            <person name="Tyazhelova T.V."/>
            <person name="Vasina D.V."/>
        </authorList>
    </citation>
    <scope>NUCLEOTIDE SEQUENCE [LARGE SCALE GENOMIC DNA]</scope>
    <source>
        <strain evidence="3 4">LE-BIN_3174</strain>
    </source>
</reference>
<keyword evidence="4" id="KW-1185">Reference proteome</keyword>
<dbReference type="OrthoDB" id="3222020at2759"/>
<evidence type="ECO:0008006" key="5">
    <source>
        <dbReference type="Google" id="ProtNLM"/>
    </source>
</evidence>
<dbReference type="InterPro" id="IPR018247">
    <property type="entry name" value="EF_Hand_1_Ca_BS"/>
</dbReference>
<evidence type="ECO:0000313" key="4">
    <source>
        <dbReference type="Proteomes" id="UP000292702"/>
    </source>
</evidence>
<feature type="coiled-coil region" evidence="1">
    <location>
        <begin position="83"/>
        <end position="110"/>
    </location>
</feature>
<protein>
    <recommendedName>
        <fullName evidence="5">EF-hand domain-containing protein</fullName>
    </recommendedName>
</protein>
<accession>A0A4R0RP07</accession>
<sequence length="658" mass="74909">MKGFKKSSLVRTLSSKDSSPAETPTSEAPTSPPIPEESGGTPETLTSPPLLSPSLSSSGDEKKSKSKIPPPPPPDPVRTEEYVMAAEERMAEIDRLLSEIRTKKAKMTNEVARKIFQAVGSCMPVLEAVASLHPISDNVFKVFSGVYALEKMRQDHDEDIAEVFYSATIAIWSLHNLSKLVIEEDMKPKFDSILQKVEKTLSDFGQHVVDYYSQNKAVRLIKIHGASGAVAAFKGEFDNSKVELQWFIDTHTAVATQRGINNTNSKLDKYLTKMENQSETMKTLSDNVRKGRDQFDKMQQGLNSQFSTVLDAINKGNLETREAIIKRLEEGPHELINDMDLKSVWKEMRWRNTIKCRHFLDAVQDFYFQQFAKQLKATSNFHKDQWTNFILSKSIWYAGVGDAIDGDSSGFISVTELNDFLALRPQGWTVPEWLTFWAVGWSQCNVTYRTRIHDKWQEITDKTSGLVAAFGADHEFTRFINETEVFIKSAVGVPEKDFEDDLLPAEVEAELFRLNTKYRRWQEEELTVKVQENVMQEQEDIVRIMGQPRIELSLMPLVYVWLTYFADKVEKTAGEDNVALLVPEFIVARKTMEAMLHRRTGELVQIWSQQKEHLPTQVAGFCGGVLESYYDTTYEKLRAHKKASKLRAYRQDLPAETA</sequence>
<feature type="coiled-coil region" evidence="1">
    <location>
        <begin position="260"/>
        <end position="287"/>
    </location>
</feature>
<evidence type="ECO:0000256" key="2">
    <source>
        <dbReference type="SAM" id="MobiDB-lite"/>
    </source>
</evidence>
<name>A0A4R0RP07_9APHY</name>
<dbReference type="AlphaFoldDB" id="A0A4R0RP07"/>
<organism evidence="3 4">
    <name type="scientific">Steccherinum ochraceum</name>
    <dbReference type="NCBI Taxonomy" id="92696"/>
    <lineage>
        <taxon>Eukaryota</taxon>
        <taxon>Fungi</taxon>
        <taxon>Dikarya</taxon>
        <taxon>Basidiomycota</taxon>
        <taxon>Agaricomycotina</taxon>
        <taxon>Agaricomycetes</taxon>
        <taxon>Polyporales</taxon>
        <taxon>Steccherinaceae</taxon>
        <taxon>Steccherinum</taxon>
    </lineage>
</organism>
<dbReference type="EMBL" id="RWJN01000172">
    <property type="protein sequence ID" value="TCD65608.1"/>
    <property type="molecule type" value="Genomic_DNA"/>
</dbReference>
<feature type="region of interest" description="Disordered" evidence="2">
    <location>
        <begin position="1"/>
        <end position="78"/>
    </location>
</feature>